<proteinExistence type="predicted"/>
<accession>A0AAN8WWQ7</accession>
<keyword evidence="2" id="KW-1185">Reference proteome</keyword>
<gene>
    <name evidence="1" type="ORF">SK128_025783</name>
</gene>
<dbReference type="EMBL" id="JAXCGZ010015516">
    <property type="protein sequence ID" value="KAK7070153.1"/>
    <property type="molecule type" value="Genomic_DNA"/>
</dbReference>
<evidence type="ECO:0000313" key="2">
    <source>
        <dbReference type="Proteomes" id="UP001381693"/>
    </source>
</evidence>
<evidence type="ECO:0000313" key="1">
    <source>
        <dbReference type="EMBL" id="KAK7070153.1"/>
    </source>
</evidence>
<sequence length="52" mass="6122">KYEEAIEGIYPDVCIGSRRVIIPERNCQGNSQYRRVLLQDQEISLDKELINR</sequence>
<feature type="non-terminal residue" evidence="1">
    <location>
        <position position="52"/>
    </location>
</feature>
<protein>
    <submittedName>
        <fullName evidence="1">Uncharacterized protein</fullName>
    </submittedName>
</protein>
<comment type="caution">
    <text evidence="1">The sequence shown here is derived from an EMBL/GenBank/DDBJ whole genome shotgun (WGS) entry which is preliminary data.</text>
</comment>
<organism evidence="1 2">
    <name type="scientific">Halocaridina rubra</name>
    <name type="common">Hawaiian red shrimp</name>
    <dbReference type="NCBI Taxonomy" id="373956"/>
    <lineage>
        <taxon>Eukaryota</taxon>
        <taxon>Metazoa</taxon>
        <taxon>Ecdysozoa</taxon>
        <taxon>Arthropoda</taxon>
        <taxon>Crustacea</taxon>
        <taxon>Multicrustacea</taxon>
        <taxon>Malacostraca</taxon>
        <taxon>Eumalacostraca</taxon>
        <taxon>Eucarida</taxon>
        <taxon>Decapoda</taxon>
        <taxon>Pleocyemata</taxon>
        <taxon>Caridea</taxon>
        <taxon>Atyoidea</taxon>
        <taxon>Atyidae</taxon>
        <taxon>Halocaridina</taxon>
    </lineage>
</organism>
<feature type="non-terminal residue" evidence="1">
    <location>
        <position position="1"/>
    </location>
</feature>
<dbReference type="Proteomes" id="UP001381693">
    <property type="component" value="Unassembled WGS sequence"/>
</dbReference>
<reference evidence="1 2" key="1">
    <citation type="submission" date="2023-11" db="EMBL/GenBank/DDBJ databases">
        <title>Halocaridina rubra genome assembly.</title>
        <authorList>
            <person name="Smith C."/>
        </authorList>
    </citation>
    <scope>NUCLEOTIDE SEQUENCE [LARGE SCALE GENOMIC DNA]</scope>
    <source>
        <strain evidence="1">EP-1</strain>
        <tissue evidence="1">Whole</tissue>
    </source>
</reference>
<name>A0AAN8WWQ7_HALRR</name>
<dbReference type="AlphaFoldDB" id="A0AAN8WWQ7"/>